<evidence type="ECO:0000313" key="2">
    <source>
        <dbReference type="Proteomes" id="UP000287651"/>
    </source>
</evidence>
<evidence type="ECO:0000313" key="1">
    <source>
        <dbReference type="EMBL" id="RRT33774.1"/>
    </source>
</evidence>
<sequence length="376" mass="40222">MTDTSASSPSVASQAFWGRDGVTSPISTVVVDQVVHPDPTIRPGLSRVELLERGSLPPVGRRGGAAAAEAASWSSARRLDVEILVVGAERRFAPIDLLEAAPRRPVVAVPQRRVDPHGLRAGVRHPPCLVVLVHSDGNAIDEKAAPRESSGWVVDASCQDGVGVEICGWIKPQVHPLLSVSLPVRVHVGLNGVRLPRPVPQELEIYLISIDAKPKRRGKWNKIHTGGSIEEELYRGATAGLAMDGGSRESRGKRAKTAARKKAASAMAVPVELGLAETEWCVVHVLIAGRVQPVNVMVSAVACPAAAAAAAVECGWDRQCFPSAANSFPPTQMTTSPWPVISHFHDFLTSFLCLLYTAARKRELVQLLPNESKALK</sequence>
<reference evidence="1 2" key="1">
    <citation type="journal article" date="2014" name="Agronomy (Basel)">
        <title>A Draft Genome Sequence for Ensete ventricosum, the Drought-Tolerant Tree Against Hunger.</title>
        <authorList>
            <person name="Harrison J."/>
            <person name="Moore K.A."/>
            <person name="Paszkiewicz K."/>
            <person name="Jones T."/>
            <person name="Grant M."/>
            <person name="Ambacheew D."/>
            <person name="Muzemil S."/>
            <person name="Studholme D.J."/>
        </authorList>
    </citation>
    <scope>NUCLEOTIDE SEQUENCE [LARGE SCALE GENOMIC DNA]</scope>
</reference>
<gene>
    <name evidence="1" type="ORF">B296_00052382</name>
</gene>
<dbReference type="EMBL" id="AMZH03028290">
    <property type="protein sequence ID" value="RRT33774.1"/>
    <property type="molecule type" value="Genomic_DNA"/>
</dbReference>
<proteinExistence type="predicted"/>
<comment type="caution">
    <text evidence="1">The sequence shown here is derived from an EMBL/GenBank/DDBJ whole genome shotgun (WGS) entry which is preliminary data.</text>
</comment>
<name>A0A426X2T1_ENSVE</name>
<dbReference type="AlphaFoldDB" id="A0A426X2T1"/>
<protein>
    <submittedName>
        <fullName evidence="1">Uncharacterized protein</fullName>
    </submittedName>
</protein>
<dbReference type="Proteomes" id="UP000287651">
    <property type="component" value="Unassembled WGS sequence"/>
</dbReference>
<accession>A0A426X2T1</accession>
<organism evidence="1 2">
    <name type="scientific">Ensete ventricosum</name>
    <name type="common">Abyssinian banana</name>
    <name type="synonym">Musa ensete</name>
    <dbReference type="NCBI Taxonomy" id="4639"/>
    <lineage>
        <taxon>Eukaryota</taxon>
        <taxon>Viridiplantae</taxon>
        <taxon>Streptophyta</taxon>
        <taxon>Embryophyta</taxon>
        <taxon>Tracheophyta</taxon>
        <taxon>Spermatophyta</taxon>
        <taxon>Magnoliopsida</taxon>
        <taxon>Liliopsida</taxon>
        <taxon>Zingiberales</taxon>
        <taxon>Musaceae</taxon>
        <taxon>Ensete</taxon>
    </lineage>
</organism>